<keyword evidence="5" id="KW-0411">Iron-sulfur</keyword>
<dbReference type="GO" id="GO:0051537">
    <property type="term" value="F:2 iron, 2 sulfur cluster binding"/>
    <property type="evidence" value="ECO:0007669"/>
    <property type="project" value="UniProtKB-KW"/>
</dbReference>
<keyword evidence="2" id="KW-0479">Metal-binding</keyword>
<keyword evidence="4" id="KW-0408">Iron</keyword>
<dbReference type="InterPro" id="IPR017941">
    <property type="entry name" value="Rieske_2Fe-2S"/>
</dbReference>
<evidence type="ECO:0000256" key="4">
    <source>
        <dbReference type="ARBA" id="ARBA00023004"/>
    </source>
</evidence>
<dbReference type="PROSITE" id="PS51296">
    <property type="entry name" value="RIESKE"/>
    <property type="match status" value="1"/>
</dbReference>
<keyword evidence="6" id="KW-0534">Nitrate assimilation</keyword>
<proteinExistence type="predicted"/>
<dbReference type="Pfam" id="PF00355">
    <property type="entry name" value="Rieske"/>
    <property type="match status" value="1"/>
</dbReference>
<keyword evidence="3" id="KW-0560">Oxidoreductase</keyword>
<dbReference type="CDD" id="cd03530">
    <property type="entry name" value="Rieske_NirD_small_Bacillus"/>
    <property type="match status" value="1"/>
</dbReference>
<dbReference type="GO" id="GO:0008942">
    <property type="term" value="F:nitrite reductase [NAD(P)H] activity"/>
    <property type="evidence" value="ECO:0007669"/>
    <property type="project" value="InterPro"/>
</dbReference>
<dbReference type="InterPro" id="IPR012748">
    <property type="entry name" value="Rieske-like_NirD"/>
</dbReference>
<gene>
    <name evidence="8" type="primary">nirD</name>
    <name evidence="8" type="ORF">ABOZ73_06865</name>
</gene>
<dbReference type="PANTHER" id="PTHR21496">
    <property type="entry name" value="FERREDOXIN-RELATED"/>
    <property type="match status" value="1"/>
</dbReference>
<protein>
    <submittedName>
        <fullName evidence="8">Nitrite reductase small subunit NirD</fullName>
    </submittedName>
</protein>
<dbReference type="GO" id="GO:0046872">
    <property type="term" value="F:metal ion binding"/>
    <property type="evidence" value="ECO:0007669"/>
    <property type="project" value="UniProtKB-KW"/>
</dbReference>
<dbReference type="AlphaFoldDB" id="A0AB39KWD3"/>
<accession>A0AB39KWD3</accession>
<sequence length="111" mass="11573">MTLTLDPIAWTDVGAVTDIPLRGARRVPTAQGDIAIFRTGDGAVFALKDACPHKGGPLSQGMVHGRAVACPLHGWNIDLATGEPMGADHGKGCTPTIPLRVEQGRLLLGRA</sequence>
<keyword evidence="1" id="KW-0001">2Fe-2S</keyword>
<evidence type="ECO:0000256" key="2">
    <source>
        <dbReference type="ARBA" id="ARBA00022723"/>
    </source>
</evidence>
<dbReference type="RefSeq" id="WP_369061808.1">
    <property type="nucleotide sequence ID" value="NZ_CP158375.1"/>
</dbReference>
<reference evidence="8" key="1">
    <citation type="submission" date="2024-06" db="EMBL/GenBank/DDBJ databases">
        <title>Caulobacter inopinatus, sp. nov.</title>
        <authorList>
            <person name="Donachie S.P."/>
        </authorList>
    </citation>
    <scope>NUCLEOTIDE SEQUENCE</scope>
    <source>
        <strain evidence="8">73W</strain>
    </source>
</reference>
<evidence type="ECO:0000256" key="6">
    <source>
        <dbReference type="ARBA" id="ARBA00023063"/>
    </source>
</evidence>
<dbReference type="SUPFAM" id="SSF50022">
    <property type="entry name" value="ISP domain"/>
    <property type="match status" value="1"/>
</dbReference>
<dbReference type="InterPro" id="IPR036922">
    <property type="entry name" value="Rieske_2Fe-2S_sf"/>
</dbReference>
<dbReference type="NCBIfam" id="TIGR02378">
    <property type="entry name" value="nirD_assim_sml"/>
    <property type="match status" value="1"/>
</dbReference>
<evidence type="ECO:0000313" key="8">
    <source>
        <dbReference type="EMBL" id="XDO98131.1"/>
    </source>
</evidence>
<evidence type="ECO:0000256" key="3">
    <source>
        <dbReference type="ARBA" id="ARBA00023002"/>
    </source>
</evidence>
<evidence type="ECO:0000256" key="1">
    <source>
        <dbReference type="ARBA" id="ARBA00022714"/>
    </source>
</evidence>
<dbReference type="GO" id="GO:0042128">
    <property type="term" value="P:nitrate assimilation"/>
    <property type="evidence" value="ECO:0007669"/>
    <property type="project" value="UniProtKB-KW"/>
</dbReference>
<name>A0AB39KWD3_9CAUL</name>
<organism evidence="8">
    <name type="scientific">Caulobacter sp. 73W</name>
    <dbReference type="NCBI Taxonomy" id="3161137"/>
    <lineage>
        <taxon>Bacteria</taxon>
        <taxon>Pseudomonadati</taxon>
        <taxon>Pseudomonadota</taxon>
        <taxon>Alphaproteobacteria</taxon>
        <taxon>Caulobacterales</taxon>
        <taxon>Caulobacteraceae</taxon>
        <taxon>Caulobacter</taxon>
    </lineage>
</organism>
<dbReference type="EMBL" id="CP158375">
    <property type="protein sequence ID" value="XDO98131.1"/>
    <property type="molecule type" value="Genomic_DNA"/>
</dbReference>
<dbReference type="PANTHER" id="PTHR21496:SF23">
    <property type="entry name" value="3-PHENYLPROPIONATE_CINNAMIC ACID DIOXYGENASE FERREDOXIN SUBUNIT"/>
    <property type="match status" value="1"/>
</dbReference>
<feature type="domain" description="Rieske" evidence="7">
    <location>
        <begin position="11"/>
        <end position="108"/>
    </location>
</feature>
<evidence type="ECO:0000259" key="7">
    <source>
        <dbReference type="PROSITE" id="PS51296"/>
    </source>
</evidence>
<evidence type="ECO:0000256" key="5">
    <source>
        <dbReference type="ARBA" id="ARBA00023014"/>
    </source>
</evidence>
<dbReference type="Gene3D" id="2.102.10.10">
    <property type="entry name" value="Rieske [2Fe-2S] iron-sulphur domain"/>
    <property type="match status" value="1"/>
</dbReference>